<protein>
    <submittedName>
        <fullName evidence="6">APC family permease</fullName>
    </submittedName>
</protein>
<dbReference type="GO" id="GO:0022857">
    <property type="term" value="F:transmembrane transporter activity"/>
    <property type="evidence" value="ECO:0007669"/>
    <property type="project" value="InterPro"/>
</dbReference>
<dbReference type="PANTHER" id="PTHR42770">
    <property type="entry name" value="AMINO ACID TRANSPORTER-RELATED"/>
    <property type="match status" value="1"/>
</dbReference>
<evidence type="ECO:0000256" key="1">
    <source>
        <dbReference type="ARBA" id="ARBA00004651"/>
    </source>
</evidence>
<evidence type="ECO:0000256" key="2">
    <source>
        <dbReference type="ARBA" id="ARBA00022475"/>
    </source>
</evidence>
<proteinExistence type="predicted"/>
<reference evidence="6" key="1">
    <citation type="journal article" date="2020" name="mSystems">
        <title>Genome- and Community-Level Interaction Insights into Carbon Utilization and Element Cycling Functions of Hydrothermarchaeota in Hydrothermal Sediment.</title>
        <authorList>
            <person name="Zhou Z."/>
            <person name="Liu Y."/>
            <person name="Xu W."/>
            <person name="Pan J."/>
            <person name="Luo Z.H."/>
            <person name="Li M."/>
        </authorList>
    </citation>
    <scope>NUCLEOTIDE SEQUENCE [LARGE SCALE GENOMIC DNA]</scope>
    <source>
        <strain evidence="6">SpSt-222</strain>
    </source>
</reference>
<dbReference type="InterPro" id="IPR050367">
    <property type="entry name" value="APC_superfamily"/>
</dbReference>
<name>A0A7C1FS51_THERO</name>
<dbReference type="PANTHER" id="PTHR42770:SF7">
    <property type="entry name" value="MEMBRANE PROTEIN"/>
    <property type="match status" value="1"/>
</dbReference>
<keyword evidence="5" id="KW-0472">Membrane</keyword>
<gene>
    <name evidence="6" type="ORF">ENP47_09060</name>
</gene>
<comment type="caution">
    <text evidence="6">The sequence shown here is derived from an EMBL/GenBank/DDBJ whole genome shotgun (WGS) entry which is preliminary data.</text>
</comment>
<dbReference type="AlphaFoldDB" id="A0A7C1FS51"/>
<evidence type="ECO:0000256" key="4">
    <source>
        <dbReference type="ARBA" id="ARBA00022989"/>
    </source>
</evidence>
<evidence type="ECO:0000256" key="3">
    <source>
        <dbReference type="ARBA" id="ARBA00022692"/>
    </source>
</evidence>
<organism evidence="6">
    <name type="scientific">Thermomicrobium roseum</name>
    <dbReference type="NCBI Taxonomy" id="500"/>
    <lineage>
        <taxon>Bacteria</taxon>
        <taxon>Pseudomonadati</taxon>
        <taxon>Thermomicrobiota</taxon>
        <taxon>Thermomicrobia</taxon>
        <taxon>Thermomicrobiales</taxon>
        <taxon>Thermomicrobiaceae</taxon>
        <taxon>Thermomicrobium</taxon>
    </lineage>
</organism>
<keyword evidence="2" id="KW-1003">Cell membrane</keyword>
<evidence type="ECO:0000256" key="5">
    <source>
        <dbReference type="ARBA" id="ARBA00023136"/>
    </source>
</evidence>
<dbReference type="Pfam" id="PF13520">
    <property type="entry name" value="AA_permease_2"/>
    <property type="match status" value="1"/>
</dbReference>
<accession>A0A7C1FS51</accession>
<dbReference type="Gene3D" id="1.20.1740.10">
    <property type="entry name" value="Amino acid/polyamine transporter I"/>
    <property type="match status" value="1"/>
</dbReference>
<keyword evidence="3" id="KW-0812">Transmembrane</keyword>
<sequence>MSEKGVGSRLPGRPRVFVREATGLTKELSLVDIFIYNTNNQNIGLGVLFILLFVPAFYPGASMLGGALVAGILALAHATTYALFAAAMPRSGGDYVYISRTLSPVLGFVSSFNWLVWLSVYIGIPAAYFGQYGLSSLFRMLAANAGEPDLMRFADFWQTPLGIFVAGTVLIVGFGAVFALGTKLYFRIQNITFVIATIAVAIAGLIALITPRETFIVRFDEYVQAVGGVANAFRVAQEASGYQQPQPFDAYQTFLSLSLPLYIVLYSITSSIIGGEVKNARRAQLFGMPGSVIYCTLWILVLVAAFQKMVGYEGLAAIGAADPAALGLAFTPTFVELAGAVVYRSLPLVLFLGIGFLLWTYVWLPINYLASTRILLAWSFDRLMPERLAYVSPRTHTPLVAILVVGILGEICLALYAWKIVLASIVGIFGWIISFLLTAVAAIVFPYRRRADFEASPVRWRLAGIPLMSLVGALAVLSLVICEVVFWLDPFVGLAYFPNVQVLTVGVFVVGALLYWGARMIQARRGIRIEYAFREIPPE</sequence>
<evidence type="ECO:0000313" key="6">
    <source>
        <dbReference type="EMBL" id="HEF65731.1"/>
    </source>
</evidence>
<keyword evidence="4" id="KW-1133">Transmembrane helix</keyword>
<dbReference type="GO" id="GO:0005886">
    <property type="term" value="C:plasma membrane"/>
    <property type="evidence" value="ECO:0007669"/>
    <property type="project" value="UniProtKB-SubCell"/>
</dbReference>
<dbReference type="InterPro" id="IPR002293">
    <property type="entry name" value="AA/rel_permease1"/>
</dbReference>
<dbReference type="PIRSF" id="PIRSF006060">
    <property type="entry name" value="AA_transporter"/>
    <property type="match status" value="1"/>
</dbReference>
<dbReference type="EMBL" id="DSJL01000011">
    <property type="protein sequence ID" value="HEF65731.1"/>
    <property type="molecule type" value="Genomic_DNA"/>
</dbReference>
<comment type="subcellular location">
    <subcellularLocation>
        <location evidence="1">Cell membrane</location>
        <topology evidence="1">Multi-pass membrane protein</topology>
    </subcellularLocation>
</comment>